<protein>
    <submittedName>
        <fullName evidence="1">Uncharacterized protein</fullName>
    </submittedName>
</protein>
<evidence type="ECO:0000313" key="1">
    <source>
        <dbReference type="EMBL" id="DAD72858.1"/>
    </source>
</evidence>
<organism evidence="1">
    <name type="scientific">Siphoviridae sp. ctMAv2</name>
    <dbReference type="NCBI Taxonomy" id="2826258"/>
    <lineage>
        <taxon>Viruses</taxon>
        <taxon>Duplodnaviria</taxon>
        <taxon>Heunggongvirae</taxon>
        <taxon>Uroviricota</taxon>
        <taxon>Caudoviricetes</taxon>
    </lineage>
</organism>
<sequence>MRTMLLSLKPEVFTNVQSGVKIYEHRRVFPDEPVKAYIYVSRPVQALSGVMYLGNKTDIEDWKEKYRDDAEAQERINEYLKHHKVVMEIQKFQNTSSIALADIRKDFPDFLIPQMYYYLDGHPLLQYLNDNMLPIGEPIMHTFENITSNQICVY</sequence>
<dbReference type="EMBL" id="BK014727">
    <property type="protein sequence ID" value="DAD72858.1"/>
    <property type="molecule type" value="Genomic_DNA"/>
</dbReference>
<proteinExistence type="predicted"/>
<reference evidence="1" key="1">
    <citation type="journal article" date="2021" name="Proc. Natl. Acad. Sci. U.S.A.">
        <title>A Catalog of Tens of Thousands of Viruses from Human Metagenomes Reveals Hidden Associations with Chronic Diseases.</title>
        <authorList>
            <person name="Tisza M.J."/>
            <person name="Buck C.B."/>
        </authorList>
    </citation>
    <scope>NUCLEOTIDE SEQUENCE</scope>
    <source>
        <strain evidence="1">CtMAv2</strain>
    </source>
</reference>
<name>A0A8S5LSE2_9CAUD</name>
<accession>A0A8S5LSE2</accession>